<feature type="domain" description="Formamidopyrimidine-DNA glycosylase catalytic" evidence="17">
    <location>
        <begin position="2"/>
        <end position="113"/>
    </location>
</feature>
<dbReference type="SMART" id="SM01232">
    <property type="entry name" value="H2TH"/>
    <property type="match status" value="1"/>
</dbReference>
<feature type="active site" description="Proton donor" evidence="15">
    <location>
        <position position="3"/>
    </location>
</feature>
<dbReference type="SUPFAM" id="SSF81624">
    <property type="entry name" value="N-terminal domain of MutM-like DNA repair proteins"/>
    <property type="match status" value="1"/>
</dbReference>
<dbReference type="InterPro" id="IPR035937">
    <property type="entry name" value="FPG_N"/>
</dbReference>
<dbReference type="SUPFAM" id="SSF57716">
    <property type="entry name" value="Glucocorticoid receptor-like (DNA-binding domain)"/>
    <property type="match status" value="1"/>
</dbReference>
<evidence type="ECO:0000256" key="15">
    <source>
        <dbReference type="HAMAP-Rule" id="MF_00103"/>
    </source>
</evidence>
<feature type="domain" description="FPG-type" evidence="16">
    <location>
        <begin position="236"/>
        <end position="270"/>
    </location>
</feature>
<evidence type="ECO:0000256" key="14">
    <source>
        <dbReference type="ARBA" id="ARBA00044632"/>
    </source>
</evidence>
<dbReference type="SUPFAM" id="SSF46946">
    <property type="entry name" value="S13-like H2TH domain"/>
    <property type="match status" value="1"/>
</dbReference>
<proteinExistence type="inferred from homology"/>
<dbReference type="CDD" id="cd08966">
    <property type="entry name" value="EcFpg-like_N"/>
    <property type="match status" value="1"/>
</dbReference>
<sequence>MPELPEVETTRRGIEPHIKGQRIAECYVRQPSLRWPVPVSALEAIKGEPIERVERRGKYLQLVTPVGVVLVHLGMSGSLRVLTEPLAAGKHDHVDICMENGAILRLNDPRRFGSVLWDDLTKLHPLLADLGPEPLSDDFSGDYLYRSAAKRRVAIKQHIMNSQVVVGVGNIYANEALFRAGIDPRRQAGRISHERMTSLVAEIKQVLAAAIEQGGTTLRDFVNSEGKPGYFKQSLNVYGRGGQPCVTCGTALSEIRQGQRATVFCADCQR</sequence>
<evidence type="ECO:0000256" key="2">
    <source>
        <dbReference type="ARBA" id="ARBA00009409"/>
    </source>
</evidence>
<dbReference type="NCBIfam" id="NF002211">
    <property type="entry name" value="PRK01103.1"/>
    <property type="match status" value="1"/>
</dbReference>
<evidence type="ECO:0000256" key="8">
    <source>
        <dbReference type="ARBA" id="ARBA00022833"/>
    </source>
</evidence>
<evidence type="ECO:0000256" key="3">
    <source>
        <dbReference type="ARBA" id="ARBA00011245"/>
    </source>
</evidence>
<dbReference type="GO" id="GO:0034039">
    <property type="term" value="F:8-oxo-7,8-dihydroguanine DNA N-glycosylase activity"/>
    <property type="evidence" value="ECO:0007669"/>
    <property type="project" value="TreeGrafter"/>
</dbReference>
<evidence type="ECO:0000256" key="11">
    <source>
        <dbReference type="ARBA" id="ARBA00023239"/>
    </source>
</evidence>
<dbReference type="PROSITE" id="PS51068">
    <property type="entry name" value="FPG_CAT"/>
    <property type="match status" value="1"/>
</dbReference>
<organism evidence="18 19">
    <name type="scientific">Neptunomonas marina</name>
    <dbReference type="NCBI Taxonomy" id="1815562"/>
    <lineage>
        <taxon>Bacteria</taxon>
        <taxon>Pseudomonadati</taxon>
        <taxon>Pseudomonadota</taxon>
        <taxon>Gammaproteobacteria</taxon>
        <taxon>Oceanospirillales</taxon>
        <taxon>Oceanospirillaceae</taxon>
        <taxon>Neptunomonas</taxon>
    </lineage>
</organism>
<keyword evidence="11 15" id="KW-0456">Lyase</keyword>
<evidence type="ECO:0000256" key="9">
    <source>
        <dbReference type="ARBA" id="ARBA00023125"/>
    </source>
</evidence>
<keyword evidence="12 15" id="KW-0511">Multifunctional enzyme</keyword>
<dbReference type="Gene3D" id="1.10.8.50">
    <property type="match status" value="1"/>
</dbReference>
<dbReference type="Pfam" id="PF01149">
    <property type="entry name" value="Fapy_DNA_glyco"/>
    <property type="match status" value="1"/>
</dbReference>
<dbReference type="InterPro" id="IPR000214">
    <property type="entry name" value="Znf_DNA_glyclase/AP_lyase"/>
</dbReference>
<evidence type="ECO:0000313" key="18">
    <source>
        <dbReference type="EMBL" id="RVU29220.1"/>
    </source>
</evidence>
<keyword evidence="7 15" id="KW-0378">Hydrolase</keyword>
<feature type="binding site" evidence="15">
    <location>
        <position position="110"/>
    </location>
    <ligand>
        <name>DNA</name>
        <dbReference type="ChEBI" id="CHEBI:16991"/>
    </ligand>
</feature>
<dbReference type="InterPro" id="IPR010663">
    <property type="entry name" value="Znf_FPG/IleRS"/>
</dbReference>
<dbReference type="GO" id="GO:0008270">
    <property type="term" value="F:zinc ion binding"/>
    <property type="evidence" value="ECO:0007669"/>
    <property type="project" value="UniProtKB-UniRule"/>
</dbReference>
<feature type="active site" description="Proton donor; for beta-elimination activity" evidence="15">
    <location>
        <position position="58"/>
    </location>
</feature>
<evidence type="ECO:0000256" key="10">
    <source>
        <dbReference type="ARBA" id="ARBA00023204"/>
    </source>
</evidence>
<comment type="catalytic activity">
    <reaction evidence="14 15">
        <text>2'-deoxyribonucleotide-(2'-deoxyribose 5'-phosphate)-2'-deoxyribonucleotide-DNA = a 3'-end 2'-deoxyribonucleotide-(2,3-dehydro-2,3-deoxyribose 5'-phosphate)-DNA + a 5'-end 5'-phospho-2'-deoxyribonucleoside-DNA + H(+)</text>
        <dbReference type="Rhea" id="RHEA:66592"/>
        <dbReference type="Rhea" id="RHEA-COMP:13180"/>
        <dbReference type="Rhea" id="RHEA-COMP:16897"/>
        <dbReference type="Rhea" id="RHEA-COMP:17067"/>
        <dbReference type="ChEBI" id="CHEBI:15378"/>
        <dbReference type="ChEBI" id="CHEBI:136412"/>
        <dbReference type="ChEBI" id="CHEBI:157695"/>
        <dbReference type="ChEBI" id="CHEBI:167181"/>
        <dbReference type="EC" id="4.2.99.18"/>
    </reaction>
</comment>
<dbReference type="HAMAP" id="MF_00103">
    <property type="entry name" value="Fapy_DNA_glycosyl"/>
    <property type="match status" value="1"/>
</dbReference>
<dbReference type="FunFam" id="1.10.8.50:FF:000003">
    <property type="entry name" value="Formamidopyrimidine-DNA glycosylase"/>
    <property type="match status" value="1"/>
</dbReference>
<dbReference type="GO" id="GO:0140078">
    <property type="term" value="F:class I DNA-(apurinic or apyrimidinic site) endonuclease activity"/>
    <property type="evidence" value="ECO:0007669"/>
    <property type="project" value="UniProtKB-EC"/>
</dbReference>
<dbReference type="NCBIfam" id="TIGR00577">
    <property type="entry name" value="fpg"/>
    <property type="match status" value="1"/>
</dbReference>
<dbReference type="Proteomes" id="UP000282818">
    <property type="component" value="Unassembled WGS sequence"/>
</dbReference>
<dbReference type="SMART" id="SM00898">
    <property type="entry name" value="Fapy_DNA_glyco"/>
    <property type="match status" value="1"/>
</dbReference>
<feature type="binding site" evidence="15">
    <location>
        <position position="91"/>
    </location>
    <ligand>
        <name>DNA</name>
        <dbReference type="ChEBI" id="CHEBI:16991"/>
    </ligand>
</feature>
<keyword evidence="8 15" id="KW-0862">Zinc</keyword>
<dbReference type="Gene3D" id="3.20.190.10">
    <property type="entry name" value="MutM-like, N-terminal"/>
    <property type="match status" value="1"/>
</dbReference>
<keyword evidence="6 15" id="KW-0863">Zinc-finger</keyword>
<dbReference type="EC" id="3.2.2.23" evidence="15"/>
<feature type="active site" description="Proton donor; for delta-elimination activity" evidence="15">
    <location>
        <position position="260"/>
    </location>
</feature>
<comment type="catalytic activity">
    <reaction evidence="1 15">
        <text>Hydrolysis of DNA containing ring-opened 7-methylguanine residues, releasing 2,6-diamino-4-hydroxy-5-(N-methyl)formamidopyrimidine.</text>
        <dbReference type="EC" id="3.2.2.23"/>
    </reaction>
</comment>
<dbReference type="InterPro" id="IPR020629">
    <property type="entry name" value="FPG_Glyclase"/>
</dbReference>
<dbReference type="FunFam" id="3.20.190.10:FF:000001">
    <property type="entry name" value="Formamidopyrimidine-DNA glycosylase"/>
    <property type="match status" value="1"/>
</dbReference>
<feature type="active site" description="Schiff-base intermediate with DNA" evidence="15">
    <location>
        <position position="2"/>
    </location>
</feature>
<evidence type="ECO:0000256" key="4">
    <source>
        <dbReference type="ARBA" id="ARBA00022723"/>
    </source>
</evidence>
<dbReference type="InterPro" id="IPR010979">
    <property type="entry name" value="Ribosomal_uS13-like_H2TH"/>
</dbReference>
<evidence type="ECO:0000256" key="13">
    <source>
        <dbReference type="ARBA" id="ARBA00023295"/>
    </source>
</evidence>
<dbReference type="PANTHER" id="PTHR22993:SF9">
    <property type="entry name" value="FORMAMIDOPYRIMIDINE-DNA GLYCOSYLASE"/>
    <property type="match status" value="1"/>
</dbReference>
<dbReference type="PROSITE" id="PS01242">
    <property type="entry name" value="ZF_FPG_1"/>
    <property type="match status" value="1"/>
</dbReference>
<evidence type="ECO:0000256" key="7">
    <source>
        <dbReference type="ARBA" id="ARBA00022801"/>
    </source>
</evidence>
<dbReference type="GO" id="GO:0003684">
    <property type="term" value="F:damaged DNA binding"/>
    <property type="evidence" value="ECO:0007669"/>
    <property type="project" value="InterPro"/>
</dbReference>
<comment type="function">
    <text evidence="15">Involved in base excision repair of DNA damaged by oxidation or by mutagenic agents. Acts as DNA glycosylase that recognizes and removes damaged bases. Has a preference for oxidized purines, such as 7,8-dihydro-8-oxoguanine (8-oxoG). Has AP (apurinic/apyrimidinic) lyase activity and introduces nicks in the DNA strand. Cleaves the DNA backbone by beta-delta elimination to generate a single-strand break at the site of the removed base with both 3'- and 5'-phosphates.</text>
</comment>
<protein>
    <recommendedName>
        <fullName evidence="15">Formamidopyrimidine-DNA glycosylase</fullName>
        <shortName evidence="15">Fapy-DNA glycosylase</shortName>
        <ecNumber evidence="15">3.2.2.23</ecNumber>
    </recommendedName>
    <alternativeName>
        <fullName evidence="15">DNA-(apurinic or apyrimidinic site) lyase MutM</fullName>
        <shortName evidence="15">AP lyase MutM</shortName>
        <ecNumber evidence="15">4.2.99.18</ecNumber>
    </alternativeName>
</protein>
<evidence type="ECO:0000256" key="6">
    <source>
        <dbReference type="ARBA" id="ARBA00022771"/>
    </source>
</evidence>
<name>A0A437Q3Y4_9GAMM</name>
<evidence type="ECO:0000259" key="17">
    <source>
        <dbReference type="PROSITE" id="PS51068"/>
    </source>
</evidence>
<feature type="binding site" evidence="15">
    <location>
        <position position="151"/>
    </location>
    <ligand>
        <name>DNA</name>
        <dbReference type="ChEBI" id="CHEBI:16991"/>
    </ligand>
</feature>
<evidence type="ECO:0000256" key="1">
    <source>
        <dbReference type="ARBA" id="ARBA00001668"/>
    </source>
</evidence>
<evidence type="ECO:0000256" key="5">
    <source>
        <dbReference type="ARBA" id="ARBA00022763"/>
    </source>
</evidence>
<evidence type="ECO:0000256" key="12">
    <source>
        <dbReference type="ARBA" id="ARBA00023268"/>
    </source>
</evidence>
<evidence type="ECO:0000259" key="16">
    <source>
        <dbReference type="PROSITE" id="PS51066"/>
    </source>
</evidence>
<dbReference type="EMBL" id="SACQ01000013">
    <property type="protein sequence ID" value="RVU29220.1"/>
    <property type="molecule type" value="Genomic_DNA"/>
</dbReference>
<keyword evidence="5 15" id="KW-0227">DNA damage</keyword>
<dbReference type="Pfam" id="PF06827">
    <property type="entry name" value="zf-FPG_IleRS"/>
    <property type="match status" value="1"/>
</dbReference>
<dbReference type="Pfam" id="PF06831">
    <property type="entry name" value="H2TH"/>
    <property type="match status" value="1"/>
</dbReference>
<keyword evidence="10 15" id="KW-0234">DNA repair</keyword>
<keyword evidence="13 15" id="KW-0326">Glycosidase</keyword>
<comment type="cofactor">
    <cofactor evidence="15">
        <name>Zn(2+)</name>
        <dbReference type="ChEBI" id="CHEBI:29105"/>
    </cofactor>
    <text evidence="15">Binds 1 zinc ion per subunit.</text>
</comment>
<dbReference type="AlphaFoldDB" id="A0A437Q3Y4"/>
<dbReference type="InterPro" id="IPR015886">
    <property type="entry name" value="H2TH_FPG"/>
</dbReference>
<dbReference type="InterPro" id="IPR015887">
    <property type="entry name" value="DNA_glyclase_Znf_dom_DNA_BS"/>
</dbReference>
<dbReference type="EC" id="4.2.99.18" evidence="15"/>
<dbReference type="RefSeq" id="WP_127696138.1">
    <property type="nucleotide sequence ID" value="NZ_SACQ01000013.1"/>
</dbReference>
<keyword evidence="9 15" id="KW-0238">DNA-binding</keyword>
<reference evidence="18 19" key="1">
    <citation type="submission" date="2019-01" db="EMBL/GenBank/DDBJ databases">
        <authorList>
            <person name="Chen W.-M."/>
        </authorList>
    </citation>
    <scope>NUCLEOTIDE SEQUENCE [LARGE SCALE GENOMIC DNA]</scope>
    <source>
        <strain evidence="18 19">HPM-16</strain>
    </source>
</reference>
<comment type="subunit">
    <text evidence="3 15">Monomer.</text>
</comment>
<evidence type="ECO:0000313" key="19">
    <source>
        <dbReference type="Proteomes" id="UP000282818"/>
    </source>
</evidence>
<comment type="similarity">
    <text evidence="2 15">Belongs to the FPG family.</text>
</comment>
<dbReference type="PROSITE" id="PS51066">
    <property type="entry name" value="ZF_FPG_2"/>
    <property type="match status" value="1"/>
</dbReference>
<comment type="caution">
    <text evidence="18">The sequence shown here is derived from an EMBL/GenBank/DDBJ whole genome shotgun (WGS) entry which is preliminary data.</text>
</comment>
<dbReference type="InterPro" id="IPR012319">
    <property type="entry name" value="FPG_cat"/>
</dbReference>
<dbReference type="GO" id="GO:0006284">
    <property type="term" value="P:base-excision repair"/>
    <property type="evidence" value="ECO:0007669"/>
    <property type="project" value="InterPro"/>
</dbReference>
<keyword evidence="4 15" id="KW-0479">Metal-binding</keyword>
<keyword evidence="19" id="KW-1185">Reference proteome</keyword>
<gene>
    <name evidence="15" type="primary">mutM</name>
    <name evidence="15" type="synonym">fpg</name>
    <name evidence="18" type="ORF">EOE65_17475</name>
</gene>
<dbReference type="PANTHER" id="PTHR22993">
    <property type="entry name" value="FORMAMIDOPYRIMIDINE-DNA GLYCOSYLASE"/>
    <property type="match status" value="1"/>
</dbReference>
<accession>A0A437Q3Y4</accession>